<dbReference type="InterPro" id="IPR036767">
    <property type="entry name" value="ApaG_sf"/>
</dbReference>
<dbReference type="InterPro" id="IPR007474">
    <property type="entry name" value="ApaG_domain"/>
</dbReference>
<dbReference type="EMBL" id="CP024091">
    <property type="protein sequence ID" value="ATP58339.1"/>
    <property type="molecule type" value="Genomic_DNA"/>
</dbReference>
<dbReference type="InterPro" id="IPR050718">
    <property type="entry name" value="ApaG-like"/>
</dbReference>
<dbReference type="SUPFAM" id="SSF110069">
    <property type="entry name" value="ApaG-like"/>
    <property type="match status" value="1"/>
</dbReference>
<dbReference type="PANTHER" id="PTHR47191:SF2">
    <property type="entry name" value="OS05G0170800 PROTEIN"/>
    <property type="match status" value="1"/>
</dbReference>
<dbReference type="PANTHER" id="PTHR47191">
    <property type="entry name" value="OS05G0170800 PROTEIN"/>
    <property type="match status" value="1"/>
</dbReference>
<dbReference type="AlphaFoldDB" id="A0A2D1U9P4"/>
<dbReference type="OrthoDB" id="9795226at2"/>
<name>A0A2D1U9P4_9SPHI</name>
<reference evidence="2 3" key="1">
    <citation type="submission" date="2017-10" db="EMBL/GenBank/DDBJ databases">
        <title>Whole genome of Pedobacter ginsengisoli T01R-27 isolated from tomato rhizosphere.</title>
        <authorList>
            <person name="Weon H.-Y."/>
            <person name="Lee S.A."/>
            <person name="Sang M.K."/>
            <person name="Song J."/>
        </authorList>
    </citation>
    <scope>NUCLEOTIDE SEQUENCE [LARGE SCALE GENOMIC DNA]</scope>
    <source>
        <strain evidence="2 3">T01R-27</strain>
    </source>
</reference>
<sequence length="128" mass="14421">MVTATTEGVKISVETVYQDEYSNPANSHYVFAYRINIENLSDYSIQLKRRQWFIFDSSGVQREVEGEGVIGLQPVIEPGESHSYVSGCNLTTDMGTMTGSYLMSRLVDDTEFTVDIPKFSLIASYRLN</sequence>
<dbReference type="NCBIfam" id="NF003967">
    <property type="entry name" value="PRK05461.1"/>
    <property type="match status" value="1"/>
</dbReference>
<dbReference type="Proteomes" id="UP000223749">
    <property type="component" value="Chromosome"/>
</dbReference>
<proteinExistence type="predicted"/>
<evidence type="ECO:0000313" key="2">
    <source>
        <dbReference type="EMBL" id="ATP58339.1"/>
    </source>
</evidence>
<evidence type="ECO:0000259" key="1">
    <source>
        <dbReference type="PROSITE" id="PS51087"/>
    </source>
</evidence>
<dbReference type="PROSITE" id="PS51087">
    <property type="entry name" value="APAG"/>
    <property type="match status" value="1"/>
</dbReference>
<accession>A0A2D1U9P4</accession>
<organism evidence="2 3">
    <name type="scientific">Pedobacter ginsengisoli</name>
    <dbReference type="NCBI Taxonomy" id="363852"/>
    <lineage>
        <taxon>Bacteria</taxon>
        <taxon>Pseudomonadati</taxon>
        <taxon>Bacteroidota</taxon>
        <taxon>Sphingobacteriia</taxon>
        <taxon>Sphingobacteriales</taxon>
        <taxon>Sphingobacteriaceae</taxon>
        <taxon>Pedobacter</taxon>
    </lineage>
</organism>
<dbReference type="KEGG" id="pgs:CPT03_18655"/>
<dbReference type="RefSeq" id="WP_099440242.1">
    <property type="nucleotide sequence ID" value="NZ_CP024091.1"/>
</dbReference>
<feature type="domain" description="ApaG" evidence="1">
    <location>
        <begin position="3"/>
        <end position="128"/>
    </location>
</feature>
<evidence type="ECO:0000313" key="3">
    <source>
        <dbReference type="Proteomes" id="UP000223749"/>
    </source>
</evidence>
<keyword evidence="3" id="KW-1185">Reference proteome</keyword>
<dbReference type="Pfam" id="PF04379">
    <property type="entry name" value="DUF525"/>
    <property type="match status" value="1"/>
</dbReference>
<gene>
    <name evidence="2" type="ORF">CPT03_18655</name>
</gene>
<dbReference type="Gene3D" id="2.60.40.1470">
    <property type="entry name" value="ApaG domain"/>
    <property type="match status" value="1"/>
</dbReference>
<protein>
    <submittedName>
        <fullName evidence="2">Co2+/Mg2+ efflux protein ApaG</fullName>
    </submittedName>
</protein>